<dbReference type="InterPro" id="IPR009027">
    <property type="entry name" value="Ribosomal_bL9/RNase_H1_N"/>
</dbReference>
<keyword evidence="4" id="KW-1185">Reference proteome</keyword>
<feature type="region of interest" description="Disordered" evidence="1">
    <location>
        <begin position="35"/>
        <end position="81"/>
    </location>
</feature>
<dbReference type="OMA" id="RYSREYC"/>
<dbReference type="Gene3D" id="3.40.970.10">
    <property type="entry name" value="Ribonuclease H1, N-terminal domain"/>
    <property type="match status" value="1"/>
</dbReference>
<dbReference type="InterPro" id="IPR011320">
    <property type="entry name" value="RNase_H1_N"/>
</dbReference>
<proteinExistence type="predicted"/>
<feature type="domain" description="Ribonuclease H1 N-terminal" evidence="2">
    <location>
        <begin position="153"/>
        <end position="194"/>
    </location>
</feature>
<dbReference type="EMBL" id="JH687561">
    <property type="protein sequence ID" value="EIN03595.1"/>
    <property type="molecule type" value="Genomic_DNA"/>
</dbReference>
<evidence type="ECO:0000313" key="4">
    <source>
        <dbReference type="Proteomes" id="UP000054196"/>
    </source>
</evidence>
<dbReference type="KEGG" id="psq:PUNSTDRAFT_48050"/>
<evidence type="ECO:0000256" key="1">
    <source>
        <dbReference type="SAM" id="MobiDB-lite"/>
    </source>
</evidence>
<evidence type="ECO:0000313" key="3">
    <source>
        <dbReference type="EMBL" id="EIN03595.1"/>
    </source>
</evidence>
<dbReference type="HOGENOM" id="CLU_1315977_0_0_1"/>
<dbReference type="RefSeq" id="XP_007389252.1">
    <property type="nucleotide sequence ID" value="XM_007389190.1"/>
</dbReference>
<dbReference type="Pfam" id="PF01693">
    <property type="entry name" value="Cauli_VI"/>
    <property type="match status" value="1"/>
</dbReference>
<sequence length="209" mass="22290">MVKQTVAAITPEECNDILAQISALVNRLQLRHGDNADANADDNDNVSFTSASRPPTPPPSDNGSTSHRTAPGPTTFSIVHDNSSGGAAIDVRTSGPTVIPILPNAQYLKASAYDYPSFTDRYSREYCEPFPAGPGPAGPSTAVAIAPIVDDRWYAVVRGKSVGVFMGWETVSPFVLHVSGSIYRRHGSRQKAEQAFEAALRSGDVAVIY</sequence>
<dbReference type="OrthoDB" id="3270804at2759"/>
<organism evidence="3 4">
    <name type="scientific">Punctularia strigosozonata (strain HHB-11173)</name>
    <name type="common">White-rot fungus</name>
    <dbReference type="NCBI Taxonomy" id="741275"/>
    <lineage>
        <taxon>Eukaryota</taxon>
        <taxon>Fungi</taxon>
        <taxon>Dikarya</taxon>
        <taxon>Basidiomycota</taxon>
        <taxon>Agaricomycotina</taxon>
        <taxon>Agaricomycetes</taxon>
        <taxon>Corticiales</taxon>
        <taxon>Punctulariaceae</taxon>
        <taxon>Punctularia</taxon>
    </lineage>
</organism>
<dbReference type="GeneID" id="18882942"/>
<dbReference type="eggNOG" id="ENOG502R215">
    <property type="taxonomic scope" value="Eukaryota"/>
</dbReference>
<dbReference type="Proteomes" id="UP000054196">
    <property type="component" value="Unassembled WGS sequence"/>
</dbReference>
<evidence type="ECO:0000259" key="2">
    <source>
        <dbReference type="Pfam" id="PF01693"/>
    </source>
</evidence>
<protein>
    <recommendedName>
        <fullName evidence="2">Ribonuclease H1 N-terminal domain-containing protein</fullName>
    </recommendedName>
</protein>
<gene>
    <name evidence="3" type="ORF">PUNSTDRAFT_48050</name>
</gene>
<dbReference type="AlphaFoldDB" id="R7RZQ5"/>
<feature type="compositionally biased region" description="Polar residues" evidence="1">
    <location>
        <begin position="72"/>
        <end position="81"/>
    </location>
</feature>
<reference evidence="4" key="1">
    <citation type="journal article" date="2012" name="Science">
        <title>The Paleozoic origin of enzymatic lignin decomposition reconstructed from 31 fungal genomes.</title>
        <authorList>
            <person name="Floudas D."/>
            <person name="Binder M."/>
            <person name="Riley R."/>
            <person name="Barry K."/>
            <person name="Blanchette R.A."/>
            <person name="Henrissat B."/>
            <person name="Martinez A.T."/>
            <person name="Otillar R."/>
            <person name="Spatafora J.W."/>
            <person name="Yadav J.S."/>
            <person name="Aerts A."/>
            <person name="Benoit I."/>
            <person name="Boyd A."/>
            <person name="Carlson A."/>
            <person name="Copeland A."/>
            <person name="Coutinho P.M."/>
            <person name="de Vries R.P."/>
            <person name="Ferreira P."/>
            <person name="Findley K."/>
            <person name="Foster B."/>
            <person name="Gaskell J."/>
            <person name="Glotzer D."/>
            <person name="Gorecki P."/>
            <person name="Heitman J."/>
            <person name="Hesse C."/>
            <person name="Hori C."/>
            <person name="Igarashi K."/>
            <person name="Jurgens J.A."/>
            <person name="Kallen N."/>
            <person name="Kersten P."/>
            <person name="Kohler A."/>
            <person name="Kuees U."/>
            <person name="Kumar T.K.A."/>
            <person name="Kuo A."/>
            <person name="LaButti K."/>
            <person name="Larrondo L.F."/>
            <person name="Lindquist E."/>
            <person name="Ling A."/>
            <person name="Lombard V."/>
            <person name="Lucas S."/>
            <person name="Lundell T."/>
            <person name="Martin R."/>
            <person name="McLaughlin D.J."/>
            <person name="Morgenstern I."/>
            <person name="Morin E."/>
            <person name="Murat C."/>
            <person name="Nagy L.G."/>
            <person name="Nolan M."/>
            <person name="Ohm R.A."/>
            <person name="Patyshakuliyeva A."/>
            <person name="Rokas A."/>
            <person name="Ruiz-Duenas F.J."/>
            <person name="Sabat G."/>
            <person name="Salamov A."/>
            <person name="Samejima M."/>
            <person name="Schmutz J."/>
            <person name="Slot J.C."/>
            <person name="St John F."/>
            <person name="Stenlid J."/>
            <person name="Sun H."/>
            <person name="Sun S."/>
            <person name="Syed K."/>
            <person name="Tsang A."/>
            <person name="Wiebenga A."/>
            <person name="Young D."/>
            <person name="Pisabarro A."/>
            <person name="Eastwood D.C."/>
            <person name="Martin F."/>
            <person name="Cullen D."/>
            <person name="Grigoriev I.V."/>
            <person name="Hibbett D.S."/>
        </authorList>
    </citation>
    <scope>NUCLEOTIDE SEQUENCE [LARGE SCALE GENOMIC DNA]</scope>
    <source>
        <strain evidence="4">HHB-11173 SS5</strain>
    </source>
</reference>
<dbReference type="InterPro" id="IPR037056">
    <property type="entry name" value="RNase_H1_N_sf"/>
</dbReference>
<dbReference type="SUPFAM" id="SSF55658">
    <property type="entry name" value="L9 N-domain-like"/>
    <property type="match status" value="1"/>
</dbReference>
<name>R7RZQ5_PUNST</name>
<accession>R7RZQ5</accession>